<feature type="non-terminal residue" evidence="1">
    <location>
        <position position="72"/>
    </location>
</feature>
<gene>
    <name evidence="1" type="ORF">KI387_004543</name>
</gene>
<protein>
    <submittedName>
        <fullName evidence="1">Uncharacterized protein</fullName>
    </submittedName>
</protein>
<accession>A0AA38LIV1</accession>
<evidence type="ECO:0000313" key="1">
    <source>
        <dbReference type="EMBL" id="KAH9324365.1"/>
    </source>
</evidence>
<dbReference type="EMBL" id="JAHRHJ020000002">
    <property type="protein sequence ID" value="KAH9324365.1"/>
    <property type="molecule type" value="Genomic_DNA"/>
</dbReference>
<comment type="caution">
    <text evidence="1">The sequence shown here is derived from an EMBL/GenBank/DDBJ whole genome shotgun (WGS) entry which is preliminary data.</text>
</comment>
<proteinExistence type="predicted"/>
<name>A0AA38LIV1_TAXCH</name>
<evidence type="ECO:0000313" key="2">
    <source>
        <dbReference type="Proteomes" id="UP000824469"/>
    </source>
</evidence>
<reference evidence="1 2" key="1">
    <citation type="journal article" date="2021" name="Nat. Plants">
        <title>The Taxus genome provides insights into paclitaxel biosynthesis.</title>
        <authorList>
            <person name="Xiong X."/>
            <person name="Gou J."/>
            <person name="Liao Q."/>
            <person name="Li Y."/>
            <person name="Zhou Q."/>
            <person name="Bi G."/>
            <person name="Li C."/>
            <person name="Du R."/>
            <person name="Wang X."/>
            <person name="Sun T."/>
            <person name="Guo L."/>
            <person name="Liang H."/>
            <person name="Lu P."/>
            <person name="Wu Y."/>
            <person name="Zhang Z."/>
            <person name="Ro D.K."/>
            <person name="Shang Y."/>
            <person name="Huang S."/>
            <person name="Yan J."/>
        </authorList>
    </citation>
    <scope>NUCLEOTIDE SEQUENCE [LARGE SCALE GENOMIC DNA]</scope>
    <source>
        <strain evidence="1">Ta-2019</strain>
    </source>
</reference>
<keyword evidence="2" id="KW-1185">Reference proteome</keyword>
<dbReference type="Proteomes" id="UP000824469">
    <property type="component" value="Unassembled WGS sequence"/>
</dbReference>
<dbReference type="AlphaFoldDB" id="A0AA38LIV1"/>
<sequence>MDTRNEEEIEEEVTRNKMVKLRGVLQQYSIIGDPERKLQIVAYSSLGGGGKEIIMHPEAHTLSVQEFTNWLT</sequence>
<organism evidence="1 2">
    <name type="scientific">Taxus chinensis</name>
    <name type="common">Chinese yew</name>
    <name type="synonym">Taxus wallichiana var. chinensis</name>
    <dbReference type="NCBI Taxonomy" id="29808"/>
    <lineage>
        <taxon>Eukaryota</taxon>
        <taxon>Viridiplantae</taxon>
        <taxon>Streptophyta</taxon>
        <taxon>Embryophyta</taxon>
        <taxon>Tracheophyta</taxon>
        <taxon>Spermatophyta</taxon>
        <taxon>Pinopsida</taxon>
        <taxon>Pinidae</taxon>
        <taxon>Conifers II</taxon>
        <taxon>Cupressales</taxon>
        <taxon>Taxaceae</taxon>
        <taxon>Taxus</taxon>
    </lineage>
</organism>